<keyword evidence="9" id="KW-0694">RNA-binding</keyword>
<keyword evidence="4" id="KW-0820">tRNA-binding</keyword>
<dbReference type="GO" id="GO:0004829">
    <property type="term" value="F:threonine-tRNA ligase activity"/>
    <property type="evidence" value="ECO:0007669"/>
    <property type="project" value="UniProtKB-EC"/>
</dbReference>
<comment type="similarity">
    <text evidence="1">Belongs to the class-II aminoacyl-tRNA synthetase family.</text>
</comment>
<evidence type="ECO:0000313" key="15">
    <source>
        <dbReference type="EMBL" id="BAJ49088.1"/>
    </source>
</evidence>
<dbReference type="InterPro" id="IPR047246">
    <property type="entry name" value="ThrRS_anticodon"/>
</dbReference>
<dbReference type="EMBL" id="AP011829">
    <property type="protein sequence ID" value="BAJ47154.1"/>
    <property type="molecule type" value="Genomic_DNA"/>
</dbReference>
<sequence length="608" mass="70105">MRILGLHVDFVEYRPVKRESTVVEEAAPEPVRVEDAYVLLTSVEPEDDERVAEAAVADAVEFMSRLKIPRLVIYPFAHLSRELARPEHAVEILALMEKIAKERGVEVHRSPFGWNKALALSVKGHPLAERSRVFSQATLQQKQVTVVEKTYMVLTPDDELLKPEEALPRLPDGLAVLVEKEALGKGLNEVSEPEHGKVLRRLGIDWEELSDSGHMHYGPEGTIIYDLISDYASKIVRELGFPVYFVKGTNLFSLESRPIREHASLFGQRMYKVEVDGRPYVMRYAACFQQFALARNWVISYRSLPFGMFEVADSYRLEQRGELVLGFRLRKMSMPDLHVFCRDIPEALQIVEKIHDKIYSEIEKLGRDYYSLYNLTSRKFFEENRGFFQKLLKREKKPVLLSFYPENSSYYWVLNIEYHIIDKFGRPREIGTVQIDVGNAERFGITYVEKDGEKKYPVILHSALIGTVERYLYAVVDTALSKTPPTLPTWLCPTQLRILPLNEKYNKRAVQLAEKITKYGIRVDVDDRPETLAKKVYEAETSWIPYVATLGPKEAKKGTLAIRIRGKKGVKQMRLKPLVKLIQKETENYPFRPLTLPIELSKRPKYNP</sequence>
<reference evidence="14 17" key="1">
    <citation type="journal article" date="2005" name="Environ. Microbiol.">
        <title>Genetic and functional properties of uncultivated thermophilic crenarchaeotes from a subsurface gold mine as revealed by analysis of genome fragments.</title>
        <authorList>
            <person name="Nunoura T."/>
            <person name="Hirayama H."/>
            <person name="Takami H."/>
            <person name="Oida H."/>
            <person name="Nishi S."/>
            <person name="Shimamura S."/>
            <person name="Suzuki Y."/>
            <person name="Inagaki F."/>
            <person name="Takai K."/>
            <person name="Nealson K.H."/>
            <person name="Horikoshi K."/>
        </authorList>
    </citation>
    <scope>NUCLEOTIDE SEQUENCE [LARGE SCALE GENOMIC DNA]</scope>
</reference>
<dbReference type="PANTHER" id="PTHR11451">
    <property type="entry name" value="THREONINE-TRNA LIGASE"/>
    <property type="match status" value="1"/>
</dbReference>
<evidence type="ECO:0000256" key="5">
    <source>
        <dbReference type="ARBA" id="ARBA00022598"/>
    </source>
</evidence>
<dbReference type="EC" id="6.1.1.3" evidence="2"/>
<dbReference type="GO" id="GO:0008270">
    <property type="term" value="F:zinc ion binding"/>
    <property type="evidence" value="ECO:0007669"/>
    <property type="project" value="InterPro"/>
</dbReference>
<dbReference type="PANTHER" id="PTHR11451:SF44">
    <property type="entry name" value="THREONINE--TRNA LIGASE, CHLOROPLASTIC_MITOCHONDRIAL 2"/>
    <property type="match status" value="1"/>
</dbReference>
<evidence type="ECO:0000313" key="14">
    <source>
        <dbReference type="EMBL" id="BAJ47154.1"/>
    </source>
</evidence>
<evidence type="ECO:0000256" key="6">
    <source>
        <dbReference type="ARBA" id="ARBA00022741"/>
    </source>
</evidence>
<evidence type="ECO:0000313" key="17">
    <source>
        <dbReference type="Proteomes" id="UP000008120"/>
    </source>
</evidence>
<evidence type="ECO:0000256" key="2">
    <source>
        <dbReference type="ARBA" id="ARBA00013163"/>
    </source>
</evidence>
<evidence type="ECO:0000256" key="3">
    <source>
        <dbReference type="ARBA" id="ARBA00022490"/>
    </source>
</evidence>
<evidence type="ECO:0000256" key="9">
    <source>
        <dbReference type="ARBA" id="ARBA00022884"/>
    </source>
</evidence>
<dbReference type="Proteomes" id="UP000008120">
    <property type="component" value="Chromosome"/>
</dbReference>
<proteinExistence type="inferred from homology"/>
<evidence type="ECO:0000256" key="1">
    <source>
        <dbReference type="ARBA" id="ARBA00008226"/>
    </source>
</evidence>
<evidence type="ECO:0000256" key="4">
    <source>
        <dbReference type="ARBA" id="ARBA00022555"/>
    </source>
</evidence>
<dbReference type="GO" id="GO:0006435">
    <property type="term" value="P:threonyl-tRNA aminoacylation"/>
    <property type="evidence" value="ECO:0007669"/>
    <property type="project" value="InterPro"/>
</dbReference>
<dbReference type="InterPro" id="IPR004154">
    <property type="entry name" value="Anticodon-bd"/>
</dbReference>
<evidence type="ECO:0000313" key="16">
    <source>
        <dbReference type="EMBL" id="BAJ49105.1"/>
    </source>
</evidence>
<dbReference type="NCBIfam" id="NF003068">
    <property type="entry name" value="PRK03991.1"/>
    <property type="match status" value="1"/>
</dbReference>
<dbReference type="EMBL" id="AP011883">
    <property type="protein sequence ID" value="BAJ49105.1"/>
    <property type="molecule type" value="Genomic_DNA"/>
</dbReference>
<dbReference type="Gene3D" id="3.50.80.10">
    <property type="entry name" value="D-tyrosyl-tRNA(Tyr) deacylase"/>
    <property type="match status" value="1"/>
</dbReference>
<dbReference type="Pfam" id="PF03129">
    <property type="entry name" value="HGTP_anticodon"/>
    <property type="match status" value="1"/>
</dbReference>
<keyword evidence="3" id="KW-0963">Cytoplasm</keyword>
<dbReference type="Pfam" id="PF08915">
    <property type="entry name" value="tRNA-Thr_ED"/>
    <property type="match status" value="1"/>
</dbReference>
<dbReference type="EMBL" id="AP011882">
    <property type="protein sequence ID" value="BAJ49088.1"/>
    <property type="molecule type" value="Genomic_DNA"/>
</dbReference>
<name>E6N4D5_CALS0</name>
<dbReference type="AlphaFoldDB" id="E6N4D5"/>
<dbReference type="InterPro" id="IPR045864">
    <property type="entry name" value="aa-tRNA-synth_II/BPL/LPL"/>
</dbReference>
<organism evidence="14 17">
    <name type="scientific">Caldiarchaeum subterraneum</name>
    <dbReference type="NCBI Taxonomy" id="311458"/>
    <lineage>
        <taxon>Archaea</taxon>
        <taxon>Nitrososphaerota</taxon>
        <taxon>Candidatus Caldarchaeales</taxon>
        <taxon>Candidatus Caldarchaeaceae</taxon>
        <taxon>Candidatus Caldarchaeum</taxon>
    </lineage>
</organism>
<dbReference type="InterPro" id="IPR036621">
    <property type="entry name" value="Anticodon-bd_dom_sf"/>
</dbReference>
<dbReference type="GO" id="GO:0000049">
    <property type="term" value="F:tRNA binding"/>
    <property type="evidence" value="ECO:0007669"/>
    <property type="project" value="UniProtKB-KW"/>
</dbReference>
<gene>
    <name evidence="15" type="ORF">HGMM_F32H09C27</name>
    <name evidence="14" type="ORF">HGMM_F42C08C06</name>
    <name evidence="16" type="ORF">HGMM_F43G04C06</name>
</gene>
<keyword evidence="6" id="KW-0547">Nucleotide-binding</keyword>
<protein>
    <recommendedName>
        <fullName evidence="2">threonine--tRNA ligase</fullName>
        <ecNumber evidence="2">6.1.1.3</ecNumber>
    </recommendedName>
</protein>
<evidence type="ECO:0000256" key="7">
    <source>
        <dbReference type="ARBA" id="ARBA00022833"/>
    </source>
</evidence>
<keyword evidence="10" id="KW-0648">Protein biosynthesis</keyword>
<dbReference type="GO" id="GO:0005737">
    <property type="term" value="C:cytoplasm"/>
    <property type="evidence" value="ECO:0007669"/>
    <property type="project" value="InterPro"/>
</dbReference>
<dbReference type="InterPro" id="IPR023509">
    <property type="entry name" value="DTD-like_sf"/>
</dbReference>
<dbReference type="Gene3D" id="3.40.50.800">
    <property type="entry name" value="Anticodon-binding domain"/>
    <property type="match status" value="1"/>
</dbReference>
<dbReference type="SUPFAM" id="SSF52954">
    <property type="entry name" value="Class II aaRS ABD-related"/>
    <property type="match status" value="1"/>
</dbReference>
<comment type="catalytic activity">
    <reaction evidence="12">
        <text>tRNA(Thr) + L-threonine + ATP = L-threonyl-tRNA(Thr) + AMP + diphosphate + H(+)</text>
        <dbReference type="Rhea" id="RHEA:24624"/>
        <dbReference type="Rhea" id="RHEA-COMP:9670"/>
        <dbReference type="Rhea" id="RHEA-COMP:9704"/>
        <dbReference type="ChEBI" id="CHEBI:15378"/>
        <dbReference type="ChEBI" id="CHEBI:30616"/>
        <dbReference type="ChEBI" id="CHEBI:33019"/>
        <dbReference type="ChEBI" id="CHEBI:57926"/>
        <dbReference type="ChEBI" id="CHEBI:78442"/>
        <dbReference type="ChEBI" id="CHEBI:78534"/>
        <dbReference type="ChEBI" id="CHEBI:456215"/>
        <dbReference type="EC" id="6.1.1.3"/>
    </reaction>
</comment>
<keyword evidence="5 14" id="KW-0436">Ligase</keyword>
<evidence type="ECO:0000256" key="11">
    <source>
        <dbReference type="ARBA" id="ARBA00023146"/>
    </source>
</evidence>
<dbReference type="SUPFAM" id="SSF55681">
    <property type="entry name" value="Class II aaRS and biotin synthetases"/>
    <property type="match status" value="1"/>
</dbReference>
<dbReference type="InterPro" id="IPR002314">
    <property type="entry name" value="aa-tRNA-synt_IIb"/>
</dbReference>
<dbReference type="InterPro" id="IPR006195">
    <property type="entry name" value="aa-tRNA-synth_II"/>
</dbReference>
<feature type="domain" description="Aminoacyl-transfer RNA synthetases class-II family profile" evidence="13">
    <location>
        <begin position="238"/>
        <end position="488"/>
    </location>
</feature>
<dbReference type="PROSITE" id="PS50862">
    <property type="entry name" value="AA_TRNA_LIGASE_II"/>
    <property type="match status" value="1"/>
</dbReference>
<accession>E6N4D5</accession>
<evidence type="ECO:0000259" key="13">
    <source>
        <dbReference type="PROSITE" id="PS50862"/>
    </source>
</evidence>
<evidence type="ECO:0000256" key="12">
    <source>
        <dbReference type="ARBA" id="ARBA00049515"/>
    </source>
</evidence>
<dbReference type="PRINTS" id="PR01047">
    <property type="entry name" value="TRNASYNTHTHR"/>
</dbReference>
<dbReference type="Pfam" id="PF00587">
    <property type="entry name" value="tRNA-synt_2b"/>
    <property type="match status" value="1"/>
</dbReference>
<evidence type="ECO:0000256" key="8">
    <source>
        <dbReference type="ARBA" id="ARBA00022840"/>
    </source>
</evidence>
<reference evidence="14 17" key="2">
    <citation type="journal article" date="2011" name="Nucleic Acids Res.">
        <title>Insights into the evolution of Archaea and eukaryotic protein modifier systems revealed by the genome of a novel archaeal group.</title>
        <authorList>
            <person name="Nunoura T."/>
            <person name="Takaki Y."/>
            <person name="Kakuta J."/>
            <person name="Nishi S."/>
            <person name="Sugahara J."/>
            <person name="Kazama H."/>
            <person name="Chee G."/>
            <person name="Hattori M."/>
            <person name="Kanai A."/>
            <person name="Atomi H."/>
            <person name="Takai K."/>
            <person name="Takami H."/>
        </authorList>
    </citation>
    <scope>NUCLEOTIDE SEQUENCE [LARGE SCALE GENOMIC DNA]</scope>
</reference>
<dbReference type="InterPro" id="IPR015011">
    <property type="entry name" value="Threonyl-tRNA_syn_edit_dom_arc"/>
</dbReference>
<dbReference type="CDD" id="cd00860">
    <property type="entry name" value="ThrRS_anticodon"/>
    <property type="match status" value="1"/>
</dbReference>
<dbReference type="GO" id="GO:0005524">
    <property type="term" value="F:ATP binding"/>
    <property type="evidence" value="ECO:0007669"/>
    <property type="project" value="UniProtKB-KW"/>
</dbReference>
<evidence type="ECO:0000256" key="10">
    <source>
        <dbReference type="ARBA" id="ARBA00022917"/>
    </source>
</evidence>
<keyword evidence="11 14" id="KW-0030">Aminoacyl-tRNA synthetase</keyword>
<keyword evidence="7" id="KW-0862">Zinc</keyword>
<keyword evidence="8" id="KW-0067">ATP-binding</keyword>
<dbReference type="InterPro" id="IPR002320">
    <property type="entry name" value="Thr-tRNA-ligase_IIa"/>
</dbReference>
<dbReference type="Gene3D" id="3.30.930.10">
    <property type="entry name" value="Bira Bifunctional Protein, Domain 2"/>
    <property type="match status" value="1"/>
</dbReference>